<evidence type="ECO:0000256" key="6">
    <source>
        <dbReference type="HAMAP-Rule" id="MF_00175"/>
    </source>
</evidence>
<keyword evidence="4 6" id="KW-0067">ATP-binding</keyword>
<dbReference type="GO" id="GO:0008270">
    <property type="term" value="F:zinc ion binding"/>
    <property type="evidence" value="ECO:0007669"/>
    <property type="project" value="UniProtKB-UniRule"/>
</dbReference>
<evidence type="ECO:0000256" key="7">
    <source>
        <dbReference type="PROSITE-ProRule" id="PRU01250"/>
    </source>
</evidence>
<keyword evidence="5 6" id="KW-0143">Chaperone</keyword>
<dbReference type="InterPro" id="IPR059188">
    <property type="entry name" value="Znf_CLPX-like"/>
</dbReference>
<keyword evidence="3 6" id="KW-0862">Zinc</keyword>
<protein>
    <recommendedName>
        <fullName evidence="6">ATP-dependent Clp protease ATP-binding subunit ClpX</fullName>
    </recommendedName>
</protein>
<sequence length="446" mass="47971">MAKDEPRCAFCGRSRSDVGILILGPDGVNICDECAKLCVEMTESQSARRNAAAEPMTPAKVAATAAKLRAEKTPEPEPLKPIALKKPAEIRAVLDDYVIGQDQAKKVLSVAVYNHYKRLNDKLFGGVPAEARGEKPAAADLENVEVEKSNILVIGPTGCGKTLLARTLARVLDVPFAIADATTLTQAGYVGEDVENILVRLLQAADGDAKRAETGIVYVDEIDKIGRKGDSASLTRDVSGEGVQQALLKIIEGTLSNVPPNGGRKHPDQKYVQIDTSNILFICGGAFVGLDRIIGARIGNKFLGFDVSEKTGATLSAEQIMAELQPEDLFEFGMIPEFIGRLPVVSALSQLREKDLEHILTQPKNALTKQYRKLFAMEGVELVFEEGAVAAVAEKAIALGTGARGLRSILEKIMLDTMYELPNRGNAKRVVVSADVIRGNASPRIE</sequence>
<dbReference type="InterPro" id="IPR038366">
    <property type="entry name" value="Znf_CppX_C4_sf"/>
</dbReference>
<dbReference type="PANTHER" id="PTHR48102:SF7">
    <property type="entry name" value="ATP-DEPENDENT CLP PROTEASE ATP-BINDING SUBUNIT CLPX-LIKE, MITOCHONDRIAL"/>
    <property type="match status" value="1"/>
</dbReference>
<dbReference type="InterPro" id="IPR003959">
    <property type="entry name" value="ATPase_AAA_core"/>
</dbReference>
<name>A0A9D1T0S6_9BACT</name>
<evidence type="ECO:0000256" key="2">
    <source>
        <dbReference type="ARBA" id="ARBA00022741"/>
    </source>
</evidence>
<comment type="function">
    <text evidence="6">ATP-dependent specificity component of the Clp protease. It directs the protease to specific substrates. Can perform chaperone functions in the absence of ClpP.</text>
</comment>
<dbReference type="EMBL" id="DVOG01000049">
    <property type="protein sequence ID" value="HIV03865.1"/>
    <property type="molecule type" value="Genomic_DNA"/>
</dbReference>
<dbReference type="GO" id="GO:0046983">
    <property type="term" value="F:protein dimerization activity"/>
    <property type="evidence" value="ECO:0007669"/>
    <property type="project" value="UniProtKB-UniRule"/>
</dbReference>
<dbReference type="AlphaFoldDB" id="A0A9D1T0S6"/>
<proteinExistence type="inferred from homology"/>
<comment type="caution">
    <text evidence="9">The sequence shown here is derived from an EMBL/GenBank/DDBJ whole genome shotgun (WGS) entry which is preliminary data.</text>
</comment>
<accession>A0A9D1T0S6</accession>
<evidence type="ECO:0000313" key="10">
    <source>
        <dbReference type="Proteomes" id="UP000886812"/>
    </source>
</evidence>
<dbReference type="GO" id="GO:0009376">
    <property type="term" value="C:HslUV protease complex"/>
    <property type="evidence" value="ECO:0007669"/>
    <property type="project" value="TreeGrafter"/>
</dbReference>
<dbReference type="SMART" id="SM00994">
    <property type="entry name" value="zf-C4_ClpX"/>
    <property type="match status" value="1"/>
</dbReference>
<dbReference type="PROSITE" id="PS51902">
    <property type="entry name" value="CLPX_ZB"/>
    <property type="match status" value="1"/>
</dbReference>
<dbReference type="Proteomes" id="UP000886812">
    <property type="component" value="Unassembled WGS sequence"/>
</dbReference>
<dbReference type="FunFam" id="1.10.8.60:FF:000002">
    <property type="entry name" value="ATP-dependent Clp protease ATP-binding subunit ClpX"/>
    <property type="match status" value="1"/>
</dbReference>
<evidence type="ECO:0000256" key="1">
    <source>
        <dbReference type="ARBA" id="ARBA00022723"/>
    </source>
</evidence>
<dbReference type="InterPro" id="IPR027417">
    <property type="entry name" value="P-loop_NTPase"/>
</dbReference>
<dbReference type="GO" id="GO:0140662">
    <property type="term" value="F:ATP-dependent protein folding chaperone"/>
    <property type="evidence" value="ECO:0007669"/>
    <property type="project" value="InterPro"/>
</dbReference>
<dbReference type="SMART" id="SM01086">
    <property type="entry name" value="ClpB_D2-small"/>
    <property type="match status" value="1"/>
</dbReference>
<dbReference type="CDD" id="cd19497">
    <property type="entry name" value="RecA-like_ClpX"/>
    <property type="match status" value="1"/>
</dbReference>
<dbReference type="GO" id="GO:0016887">
    <property type="term" value="F:ATP hydrolysis activity"/>
    <property type="evidence" value="ECO:0007669"/>
    <property type="project" value="InterPro"/>
</dbReference>
<reference evidence="9" key="2">
    <citation type="journal article" date="2021" name="PeerJ">
        <title>Extensive microbial diversity within the chicken gut microbiome revealed by metagenomics and culture.</title>
        <authorList>
            <person name="Gilroy R."/>
            <person name="Ravi A."/>
            <person name="Getino M."/>
            <person name="Pursley I."/>
            <person name="Horton D.L."/>
            <person name="Alikhan N.F."/>
            <person name="Baker D."/>
            <person name="Gharbi K."/>
            <person name="Hall N."/>
            <person name="Watson M."/>
            <person name="Adriaenssens E.M."/>
            <person name="Foster-Nyarko E."/>
            <person name="Jarju S."/>
            <person name="Secka A."/>
            <person name="Antonio M."/>
            <person name="Oren A."/>
            <person name="Chaudhuri R.R."/>
            <person name="La Ragione R."/>
            <person name="Hildebrand F."/>
            <person name="Pallen M.J."/>
        </authorList>
    </citation>
    <scope>NUCLEOTIDE SEQUENCE</scope>
    <source>
        <strain evidence="9">10669</strain>
    </source>
</reference>
<feature type="binding site" evidence="6 7">
    <location>
        <position position="8"/>
    </location>
    <ligand>
        <name>Zn(2+)</name>
        <dbReference type="ChEBI" id="CHEBI:29105"/>
    </ligand>
</feature>
<dbReference type="Gene3D" id="1.10.8.60">
    <property type="match status" value="1"/>
</dbReference>
<dbReference type="InterPro" id="IPR010603">
    <property type="entry name" value="Znf_CppX_C4"/>
</dbReference>
<keyword evidence="9" id="KW-0378">Hydrolase</keyword>
<feature type="binding site" evidence="6">
    <location>
        <begin position="156"/>
        <end position="163"/>
    </location>
    <ligand>
        <name>ATP</name>
        <dbReference type="ChEBI" id="CHEBI:30616"/>
    </ligand>
</feature>
<reference evidence="9" key="1">
    <citation type="submission" date="2020-10" db="EMBL/GenBank/DDBJ databases">
        <authorList>
            <person name="Gilroy R."/>
        </authorList>
    </citation>
    <scope>NUCLEOTIDE SEQUENCE</scope>
    <source>
        <strain evidence="9">10669</strain>
    </source>
</reference>
<dbReference type="GO" id="GO:0008233">
    <property type="term" value="F:peptidase activity"/>
    <property type="evidence" value="ECO:0007669"/>
    <property type="project" value="UniProtKB-KW"/>
</dbReference>
<dbReference type="NCBIfam" id="NF003745">
    <property type="entry name" value="PRK05342.1"/>
    <property type="match status" value="1"/>
</dbReference>
<dbReference type="SMART" id="SM00382">
    <property type="entry name" value="AAA"/>
    <property type="match status" value="1"/>
</dbReference>
<dbReference type="GO" id="GO:0051603">
    <property type="term" value="P:proteolysis involved in protein catabolic process"/>
    <property type="evidence" value="ECO:0007669"/>
    <property type="project" value="TreeGrafter"/>
</dbReference>
<feature type="binding site" evidence="6 7">
    <location>
        <position position="34"/>
    </location>
    <ligand>
        <name>Zn(2+)</name>
        <dbReference type="ChEBI" id="CHEBI:29105"/>
    </ligand>
</feature>
<dbReference type="HAMAP" id="MF_00175">
    <property type="entry name" value="ClpX"/>
    <property type="match status" value="1"/>
</dbReference>
<feature type="binding site" evidence="6 7">
    <location>
        <position position="31"/>
    </location>
    <ligand>
        <name>Zn(2+)</name>
        <dbReference type="ChEBI" id="CHEBI:29105"/>
    </ligand>
</feature>
<gene>
    <name evidence="6 9" type="primary">clpX</name>
    <name evidence="9" type="ORF">IAC75_01795</name>
</gene>
<feature type="binding site" evidence="6 7">
    <location>
        <position position="11"/>
    </location>
    <ligand>
        <name>Zn(2+)</name>
        <dbReference type="ChEBI" id="CHEBI:29105"/>
    </ligand>
</feature>
<dbReference type="InterPro" id="IPR050052">
    <property type="entry name" value="ATP-dep_Clp_protease_ClpX"/>
</dbReference>
<dbReference type="Gene3D" id="3.40.50.300">
    <property type="entry name" value="P-loop containing nucleotide triphosphate hydrolases"/>
    <property type="match status" value="1"/>
</dbReference>
<organism evidence="9 10">
    <name type="scientific">Candidatus Spyradosoma merdigallinarum</name>
    <dbReference type="NCBI Taxonomy" id="2840950"/>
    <lineage>
        <taxon>Bacteria</taxon>
        <taxon>Pseudomonadati</taxon>
        <taxon>Verrucomicrobiota</taxon>
        <taxon>Opitutia</taxon>
        <taxon>Opitutia incertae sedis</taxon>
        <taxon>Candidatus Spyradosoma</taxon>
    </lineage>
</organism>
<dbReference type="SUPFAM" id="SSF52540">
    <property type="entry name" value="P-loop containing nucleoside triphosphate hydrolases"/>
    <property type="match status" value="1"/>
</dbReference>
<dbReference type="GO" id="GO:0051082">
    <property type="term" value="F:unfolded protein binding"/>
    <property type="evidence" value="ECO:0007669"/>
    <property type="project" value="UniProtKB-UniRule"/>
</dbReference>
<dbReference type="PANTHER" id="PTHR48102">
    <property type="entry name" value="ATP-DEPENDENT CLP PROTEASE ATP-BINDING SUBUNIT CLPX-LIKE, MITOCHONDRIAL-RELATED"/>
    <property type="match status" value="1"/>
</dbReference>
<feature type="domain" description="ClpX-type ZB" evidence="8">
    <location>
        <begin position="1"/>
        <end position="50"/>
    </location>
</feature>
<dbReference type="SUPFAM" id="SSF57716">
    <property type="entry name" value="Glucocorticoid receptor-like (DNA-binding domain)"/>
    <property type="match status" value="1"/>
</dbReference>
<dbReference type="InterPro" id="IPR004487">
    <property type="entry name" value="Clp_protease_ATP-bd_su_ClpX"/>
</dbReference>
<dbReference type="Pfam" id="PF10431">
    <property type="entry name" value="ClpB_D2-small"/>
    <property type="match status" value="1"/>
</dbReference>
<comment type="similarity">
    <text evidence="6 7">Belongs to the ClpX chaperone family.</text>
</comment>
<evidence type="ECO:0000313" key="9">
    <source>
        <dbReference type="EMBL" id="HIV03865.1"/>
    </source>
</evidence>
<evidence type="ECO:0000259" key="8">
    <source>
        <dbReference type="PROSITE" id="PS51902"/>
    </source>
</evidence>
<dbReference type="InterPro" id="IPR003593">
    <property type="entry name" value="AAA+_ATPase"/>
</dbReference>
<dbReference type="Gene3D" id="6.20.220.10">
    <property type="entry name" value="ClpX chaperone, C4-type zinc finger domain"/>
    <property type="match status" value="1"/>
</dbReference>
<dbReference type="Pfam" id="PF06689">
    <property type="entry name" value="zf-C4_ClpX"/>
    <property type="match status" value="1"/>
</dbReference>
<evidence type="ECO:0000256" key="5">
    <source>
        <dbReference type="ARBA" id="ARBA00023186"/>
    </source>
</evidence>
<keyword evidence="2 6" id="KW-0547">Nucleotide-binding</keyword>
<keyword evidence="1 6" id="KW-0479">Metal-binding</keyword>
<dbReference type="GO" id="GO:0005524">
    <property type="term" value="F:ATP binding"/>
    <property type="evidence" value="ECO:0007669"/>
    <property type="project" value="UniProtKB-UniRule"/>
</dbReference>
<dbReference type="NCBIfam" id="TIGR00382">
    <property type="entry name" value="clpX"/>
    <property type="match status" value="1"/>
</dbReference>
<keyword evidence="9" id="KW-0645">Protease</keyword>
<dbReference type="GO" id="GO:0051301">
    <property type="term" value="P:cell division"/>
    <property type="evidence" value="ECO:0007669"/>
    <property type="project" value="TreeGrafter"/>
</dbReference>
<dbReference type="InterPro" id="IPR019489">
    <property type="entry name" value="Clp_ATPase_C"/>
</dbReference>
<evidence type="ECO:0000256" key="3">
    <source>
        <dbReference type="ARBA" id="ARBA00022833"/>
    </source>
</evidence>
<dbReference type="Pfam" id="PF07724">
    <property type="entry name" value="AAA_2"/>
    <property type="match status" value="1"/>
</dbReference>
<dbReference type="InterPro" id="IPR046425">
    <property type="entry name" value="ClpX_bact"/>
</dbReference>
<evidence type="ECO:0000256" key="4">
    <source>
        <dbReference type="ARBA" id="ARBA00022840"/>
    </source>
</evidence>
<comment type="subunit">
    <text evidence="6">Component of the ClpX-ClpP complex. Forms a hexameric ring that, in the presence of ATP, binds to fourteen ClpP subunits assembled into a disk-like structure with a central cavity, resembling the structure of eukaryotic proteasomes.</text>
</comment>